<feature type="region of interest" description="Disordered" evidence="1">
    <location>
        <begin position="1"/>
        <end position="23"/>
    </location>
</feature>
<dbReference type="AlphaFoldDB" id="A0A8R1IW12"/>
<name>A0A8R1IW12_CAEJA</name>
<evidence type="ECO:0000313" key="3">
    <source>
        <dbReference type="Proteomes" id="UP000005237"/>
    </source>
</evidence>
<reference evidence="2" key="2">
    <citation type="submission" date="2022-06" db="UniProtKB">
        <authorList>
            <consortium name="EnsemblMetazoa"/>
        </authorList>
    </citation>
    <scope>IDENTIFICATION</scope>
    <source>
        <strain evidence="2">DF5081</strain>
    </source>
</reference>
<organism evidence="2 3">
    <name type="scientific">Caenorhabditis japonica</name>
    <dbReference type="NCBI Taxonomy" id="281687"/>
    <lineage>
        <taxon>Eukaryota</taxon>
        <taxon>Metazoa</taxon>
        <taxon>Ecdysozoa</taxon>
        <taxon>Nematoda</taxon>
        <taxon>Chromadorea</taxon>
        <taxon>Rhabditida</taxon>
        <taxon>Rhabditina</taxon>
        <taxon>Rhabditomorpha</taxon>
        <taxon>Rhabditoidea</taxon>
        <taxon>Rhabditidae</taxon>
        <taxon>Peloderinae</taxon>
        <taxon>Caenorhabditis</taxon>
    </lineage>
</organism>
<evidence type="ECO:0000256" key="1">
    <source>
        <dbReference type="SAM" id="MobiDB-lite"/>
    </source>
</evidence>
<sequence length="78" mass="8971">MRRAAGSHIRSTRQKAALLQRTTLSDKRIAPSLRSKYVKSYLEKQEQFQKPTEQSNASPRRYSSVTDRPPVTRIAPSR</sequence>
<dbReference type="EnsemblMetazoa" id="CJA39501.1">
    <property type="protein sequence ID" value="CJA39501.1"/>
    <property type="gene ID" value="WBGene00215348"/>
</dbReference>
<feature type="compositionally biased region" description="Basic residues" evidence="1">
    <location>
        <begin position="1"/>
        <end position="13"/>
    </location>
</feature>
<reference evidence="3" key="1">
    <citation type="submission" date="2010-08" db="EMBL/GenBank/DDBJ databases">
        <authorList>
            <consortium name="Caenorhabditis japonica Sequencing Consortium"/>
            <person name="Wilson R.K."/>
        </authorList>
    </citation>
    <scope>NUCLEOTIDE SEQUENCE [LARGE SCALE GENOMIC DNA]</scope>
    <source>
        <strain evidence="3">DF5081</strain>
    </source>
</reference>
<proteinExistence type="predicted"/>
<keyword evidence="3" id="KW-1185">Reference proteome</keyword>
<accession>A0A8R1IW12</accession>
<evidence type="ECO:0000313" key="2">
    <source>
        <dbReference type="EnsemblMetazoa" id="CJA39501.1"/>
    </source>
</evidence>
<feature type="region of interest" description="Disordered" evidence="1">
    <location>
        <begin position="43"/>
        <end position="78"/>
    </location>
</feature>
<protein>
    <submittedName>
        <fullName evidence="2">Uncharacterized protein</fullName>
    </submittedName>
</protein>
<feature type="compositionally biased region" description="Polar residues" evidence="1">
    <location>
        <begin position="48"/>
        <end position="66"/>
    </location>
</feature>
<dbReference type="Proteomes" id="UP000005237">
    <property type="component" value="Unassembled WGS sequence"/>
</dbReference>